<keyword evidence="3 4" id="KW-0472">Membrane</keyword>
<feature type="domain" description="Major facilitator superfamily (MFS) profile" evidence="5">
    <location>
        <begin position="8"/>
        <end position="386"/>
    </location>
</feature>
<feature type="transmembrane region" description="Helical" evidence="4">
    <location>
        <begin position="364"/>
        <end position="382"/>
    </location>
</feature>
<dbReference type="PANTHER" id="PTHR23518">
    <property type="entry name" value="C-METHYLTRANSFERASE"/>
    <property type="match status" value="1"/>
</dbReference>
<dbReference type="PROSITE" id="PS50850">
    <property type="entry name" value="MFS"/>
    <property type="match status" value="1"/>
</dbReference>
<protein>
    <submittedName>
        <fullName evidence="6">MFS-type transporter involved in bile tolerance (Atg22 family)</fullName>
    </submittedName>
</protein>
<comment type="caution">
    <text evidence="6">The sequence shown here is derived from an EMBL/GenBank/DDBJ whole genome shotgun (WGS) entry which is preliminary data.</text>
</comment>
<feature type="transmembrane region" description="Helical" evidence="4">
    <location>
        <begin position="142"/>
        <end position="160"/>
    </location>
</feature>
<feature type="transmembrane region" description="Helical" evidence="4">
    <location>
        <begin position="38"/>
        <end position="62"/>
    </location>
</feature>
<reference evidence="6 7" key="1">
    <citation type="journal article" date="2015" name="Stand. Genomic Sci.">
        <title>Genomic Encyclopedia of Bacterial and Archaeal Type Strains, Phase III: the genomes of soil and plant-associated and newly described type strains.</title>
        <authorList>
            <person name="Whitman W.B."/>
            <person name="Woyke T."/>
            <person name="Klenk H.P."/>
            <person name="Zhou Y."/>
            <person name="Lilburn T.G."/>
            <person name="Beck B.J."/>
            <person name="De Vos P."/>
            <person name="Vandamme P."/>
            <person name="Eisen J.A."/>
            <person name="Garrity G."/>
            <person name="Hugenholtz P."/>
            <person name="Kyrpides N.C."/>
        </authorList>
    </citation>
    <scope>NUCLEOTIDE SEQUENCE [LARGE SCALE GENOMIC DNA]</scope>
    <source>
        <strain evidence="6 7">CGMCC 1.7271</strain>
    </source>
</reference>
<feature type="transmembrane region" description="Helical" evidence="4">
    <location>
        <begin position="301"/>
        <end position="323"/>
    </location>
</feature>
<name>A0A562SRN7_9BACT</name>
<evidence type="ECO:0000256" key="3">
    <source>
        <dbReference type="ARBA" id="ARBA00023136"/>
    </source>
</evidence>
<dbReference type="OrthoDB" id="9803985at2"/>
<dbReference type="Pfam" id="PF07690">
    <property type="entry name" value="MFS_1"/>
    <property type="match status" value="2"/>
</dbReference>
<dbReference type="Proteomes" id="UP000316167">
    <property type="component" value="Unassembled WGS sequence"/>
</dbReference>
<dbReference type="EMBL" id="VLLE01000003">
    <property type="protein sequence ID" value="TWI83929.1"/>
    <property type="molecule type" value="Genomic_DNA"/>
</dbReference>
<dbReference type="InterPro" id="IPR011701">
    <property type="entry name" value="MFS"/>
</dbReference>
<gene>
    <name evidence="6" type="ORF">IQ13_2048</name>
</gene>
<feature type="transmembrane region" description="Helical" evidence="4">
    <location>
        <begin position="277"/>
        <end position="295"/>
    </location>
</feature>
<keyword evidence="2 4" id="KW-1133">Transmembrane helix</keyword>
<dbReference type="AlphaFoldDB" id="A0A562SRN7"/>
<evidence type="ECO:0000313" key="6">
    <source>
        <dbReference type="EMBL" id="TWI83929.1"/>
    </source>
</evidence>
<evidence type="ECO:0000256" key="1">
    <source>
        <dbReference type="ARBA" id="ARBA00022692"/>
    </source>
</evidence>
<sequence>MFKGITRTIWFISLVSLFTDMASEMLYPVMPLYLKSIGYSVLVIGILEGFAEAVAGLGKSYFGRLSDVSGKRLPFVQLGYLFSAVSKPMLAFSTQLWWIFVARFTDRAGKGLRTAPRDAMLNAEATAANKATVFGFHRSMDTLGAVLGPLLALGFLYLYPGNYQRLFLIAAIPGIVAVLFTLLLKEKKTVTAGKKAIPFHQTFSYWKQSPQQYRKLVIGLLLFALFNSSDVFLLLKMKEAGLQDTVLIGVYIFYNLVYALFAFPAGKLADRVGMQKVFLAGLFFFILTYMGFAFVNNTWLFILFFTCYGMYAAATESVAKAWISTLVPVNENASAIGLFTGFQSIAALLASSLAGFLWFRFGAVAVFSAAAAVTAFVLLWLWKQAGTQK</sequence>
<feature type="transmembrane region" description="Helical" evidence="4">
    <location>
        <begin position="247"/>
        <end position="265"/>
    </location>
</feature>
<proteinExistence type="predicted"/>
<dbReference type="InterPro" id="IPR020846">
    <property type="entry name" value="MFS_dom"/>
</dbReference>
<keyword evidence="7" id="KW-1185">Reference proteome</keyword>
<dbReference type="Gene3D" id="1.20.1250.20">
    <property type="entry name" value="MFS general substrate transporter like domains"/>
    <property type="match status" value="2"/>
</dbReference>
<feature type="transmembrane region" description="Helical" evidence="4">
    <location>
        <begin position="216"/>
        <end position="235"/>
    </location>
</feature>
<evidence type="ECO:0000256" key="4">
    <source>
        <dbReference type="SAM" id="Phobius"/>
    </source>
</evidence>
<dbReference type="PANTHER" id="PTHR23518:SF2">
    <property type="entry name" value="MAJOR FACILITATOR SUPERFAMILY TRANSPORTER"/>
    <property type="match status" value="1"/>
</dbReference>
<evidence type="ECO:0000256" key="2">
    <source>
        <dbReference type="ARBA" id="ARBA00022989"/>
    </source>
</evidence>
<evidence type="ECO:0000259" key="5">
    <source>
        <dbReference type="PROSITE" id="PS50850"/>
    </source>
</evidence>
<organism evidence="6 7">
    <name type="scientific">Lacibacter cauensis</name>
    <dbReference type="NCBI Taxonomy" id="510947"/>
    <lineage>
        <taxon>Bacteria</taxon>
        <taxon>Pseudomonadati</taxon>
        <taxon>Bacteroidota</taxon>
        <taxon>Chitinophagia</taxon>
        <taxon>Chitinophagales</taxon>
        <taxon>Chitinophagaceae</taxon>
        <taxon>Lacibacter</taxon>
    </lineage>
</organism>
<dbReference type="InterPro" id="IPR036259">
    <property type="entry name" value="MFS_trans_sf"/>
</dbReference>
<dbReference type="SUPFAM" id="SSF103473">
    <property type="entry name" value="MFS general substrate transporter"/>
    <property type="match status" value="1"/>
</dbReference>
<dbReference type="GO" id="GO:0022857">
    <property type="term" value="F:transmembrane transporter activity"/>
    <property type="evidence" value="ECO:0007669"/>
    <property type="project" value="InterPro"/>
</dbReference>
<accession>A0A562SRN7</accession>
<dbReference type="CDD" id="cd17370">
    <property type="entry name" value="MFS_MJ1317_like"/>
    <property type="match status" value="1"/>
</dbReference>
<feature type="transmembrane region" description="Helical" evidence="4">
    <location>
        <begin position="166"/>
        <end position="184"/>
    </location>
</feature>
<evidence type="ECO:0000313" key="7">
    <source>
        <dbReference type="Proteomes" id="UP000316167"/>
    </source>
</evidence>
<keyword evidence="1 4" id="KW-0812">Transmembrane</keyword>
<feature type="transmembrane region" description="Helical" evidence="4">
    <location>
        <begin position="335"/>
        <end position="358"/>
    </location>
</feature>